<feature type="domain" description="SWIM-type" evidence="2">
    <location>
        <begin position="157"/>
        <end position="195"/>
    </location>
</feature>
<dbReference type="PANTHER" id="PTHR28498:SF1">
    <property type="entry name" value="ZINC FINGER SWIM DOMAIN-CONTAINING PROTEIN 7"/>
    <property type="match status" value="1"/>
</dbReference>
<dbReference type="Proteomes" id="UP000694421">
    <property type="component" value="Unplaced"/>
</dbReference>
<dbReference type="GO" id="GO:0097196">
    <property type="term" value="C:Shu complex"/>
    <property type="evidence" value="ECO:0007669"/>
    <property type="project" value="TreeGrafter"/>
</dbReference>
<evidence type="ECO:0000259" key="2">
    <source>
        <dbReference type="PROSITE" id="PS50966"/>
    </source>
</evidence>
<dbReference type="PROSITE" id="PS50966">
    <property type="entry name" value="ZF_SWIM"/>
    <property type="match status" value="1"/>
</dbReference>
<accession>A0A8D0BS73</accession>
<sequence>MCVCCPNEMVSNREFGSCFLSFPPYFSSGLVPFRSSLLPASCCPFSQEWRSAKTAKAQIVTLGMDRRDKEESPFRNTRRPAHLPVFLCLSASPPWLQSANPSAEASVAMTQRLGLKFVFRSSAVPALDLVDRQSVTRITSPSGRTVFQVVGSSGKRYTCYSSCHFCNCPAFAFSVLRKGNSLVCKHLLAVYLSQAVGSCQELTVPDKQLTRLLLPEEEKSAAENEVRGASLLRGDSARRFGALSGR</sequence>
<protein>
    <submittedName>
        <fullName evidence="3">Zinc finger SWIM-type containing 7</fullName>
    </submittedName>
</protein>
<dbReference type="Ensembl" id="ENSSMRT00000012022.1">
    <property type="protein sequence ID" value="ENSSMRP00000010316.1"/>
    <property type="gene ID" value="ENSSMRG00000008187.1"/>
</dbReference>
<dbReference type="AlphaFoldDB" id="A0A8D0BS73"/>
<keyword evidence="1" id="KW-0862">Zinc</keyword>
<reference evidence="3" key="1">
    <citation type="submission" date="2025-08" db="UniProtKB">
        <authorList>
            <consortium name="Ensembl"/>
        </authorList>
    </citation>
    <scope>IDENTIFICATION</scope>
</reference>
<evidence type="ECO:0000256" key="1">
    <source>
        <dbReference type="PROSITE-ProRule" id="PRU00325"/>
    </source>
</evidence>
<dbReference type="GO" id="GO:0000724">
    <property type="term" value="P:double-strand break repair via homologous recombination"/>
    <property type="evidence" value="ECO:0007669"/>
    <property type="project" value="TreeGrafter"/>
</dbReference>
<dbReference type="GeneTree" id="ENSGT00390000017523"/>
<reference evidence="3" key="2">
    <citation type="submission" date="2025-09" db="UniProtKB">
        <authorList>
            <consortium name="Ensembl"/>
        </authorList>
    </citation>
    <scope>IDENTIFICATION</scope>
</reference>
<evidence type="ECO:0000313" key="3">
    <source>
        <dbReference type="Ensembl" id="ENSSMRP00000010316.1"/>
    </source>
</evidence>
<dbReference type="InterPro" id="IPR007527">
    <property type="entry name" value="Znf_SWIM"/>
</dbReference>
<dbReference type="GO" id="GO:0008270">
    <property type="term" value="F:zinc ion binding"/>
    <property type="evidence" value="ECO:0007669"/>
    <property type="project" value="UniProtKB-KW"/>
</dbReference>
<dbReference type="PANTHER" id="PTHR28498">
    <property type="entry name" value="ZINC FINGER SWIM DOMAIN-CONTAINING PROTEIN 7"/>
    <property type="match status" value="1"/>
</dbReference>
<proteinExistence type="predicted"/>
<keyword evidence="1" id="KW-0863">Zinc-finger</keyword>
<name>A0A8D0BS73_SALMN</name>
<keyword evidence="1" id="KW-0479">Metal-binding</keyword>
<organism evidence="3 4">
    <name type="scientific">Salvator merianae</name>
    <name type="common">Argentine black and white tegu</name>
    <name type="synonym">Tupinambis merianae</name>
    <dbReference type="NCBI Taxonomy" id="96440"/>
    <lineage>
        <taxon>Eukaryota</taxon>
        <taxon>Metazoa</taxon>
        <taxon>Chordata</taxon>
        <taxon>Craniata</taxon>
        <taxon>Vertebrata</taxon>
        <taxon>Euteleostomi</taxon>
        <taxon>Lepidosauria</taxon>
        <taxon>Squamata</taxon>
        <taxon>Bifurcata</taxon>
        <taxon>Unidentata</taxon>
        <taxon>Episquamata</taxon>
        <taxon>Laterata</taxon>
        <taxon>Teiioidea</taxon>
        <taxon>Teiidae</taxon>
        <taxon>Salvator</taxon>
    </lineage>
</organism>
<keyword evidence="4" id="KW-1185">Reference proteome</keyword>
<evidence type="ECO:0000313" key="4">
    <source>
        <dbReference type="Proteomes" id="UP000694421"/>
    </source>
</evidence>